<evidence type="ECO:0000259" key="3">
    <source>
        <dbReference type="PROSITE" id="PS50003"/>
    </source>
</evidence>
<accession>A0A212C3S6</accession>
<dbReference type="Proteomes" id="UP000242450">
    <property type="component" value="Chromosome 31"/>
</dbReference>
<comment type="caution">
    <text evidence="4">The sequence shown here is derived from an EMBL/GenBank/DDBJ whole genome shotgun (WGS) entry which is preliminary data.</text>
</comment>
<organism evidence="4 5">
    <name type="scientific">Cervus elaphus hippelaphus</name>
    <name type="common">European red deer</name>
    <dbReference type="NCBI Taxonomy" id="46360"/>
    <lineage>
        <taxon>Eukaryota</taxon>
        <taxon>Metazoa</taxon>
        <taxon>Chordata</taxon>
        <taxon>Craniata</taxon>
        <taxon>Vertebrata</taxon>
        <taxon>Euteleostomi</taxon>
        <taxon>Mammalia</taxon>
        <taxon>Eutheria</taxon>
        <taxon>Laurasiatheria</taxon>
        <taxon>Artiodactyla</taxon>
        <taxon>Ruminantia</taxon>
        <taxon>Pecora</taxon>
        <taxon>Cervidae</taxon>
        <taxon>Cervinae</taxon>
        <taxon>Cervus</taxon>
    </lineage>
</organism>
<dbReference type="PANTHER" id="PTHR12156">
    <property type="entry name" value="PLECKSTRIN HOMOLOGY-LIKE DOMAIN, FAMILY B, MEMBER 3"/>
    <property type="match status" value="1"/>
</dbReference>
<proteinExistence type="predicted"/>
<gene>
    <name evidence="4" type="ORF">Celaphus_00019568</name>
</gene>
<dbReference type="SMART" id="SM00233">
    <property type="entry name" value="PH"/>
    <property type="match status" value="1"/>
</dbReference>
<evidence type="ECO:0000313" key="4">
    <source>
        <dbReference type="EMBL" id="OWK00524.1"/>
    </source>
</evidence>
<feature type="non-terminal residue" evidence="4">
    <location>
        <position position="1"/>
    </location>
</feature>
<dbReference type="Gene3D" id="2.30.29.30">
    <property type="entry name" value="Pleckstrin-homology domain (PH domain)/Phosphotyrosine-binding domain (PTB)"/>
    <property type="match status" value="1"/>
</dbReference>
<feature type="domain" description="PH" evidence="3">
    <location>
        <begin position="87"/>
        <end position="179"/>
    </location>
</feature>
<dbReference type="EMBL" id="MKHE01000031">
    <property type="protein sequence ID" value="OWK00524.1"/>
    <property type="molecule type" value="Genomic_DNA"/>
</dbReference>
<evidence type="ECO:0000256" key="1">
    <source>
        <dbReference type="ARBA" id="ARBA00023054"/>
    </source>
</evidence>
<dbReference type="AlphaFoldDB" id="A0A212C3S6"/>
<evidence type="ECO:0000256" key="2">
    <source>
        <dbReference type="SAM" id="Coils"/>
    </source>
</evidence>
<name>A0A212C3S6_CEREH</name>
<protein>
    <submittedName>
        <fullName evidence="4">PHLDB2</fullName>
    </submittedName>
</protein>
<reference evidence="4 5" key="1">
    <citation type="journal article" date="2018" name="Mol. Genet. Genomics">
        <title>The red deer Cervus elaphus genome CerEla1.0: sequencing, annotating, genes, and chromosomes.</title>
        <authorList>
            <person name="Bana N.A."/>
            <person name="Nyiri A."/>
            <person name="Nagy J."/>
            <person name="Frank K."/>
            <person name="Nagy T."/>
            <person name="Steger V."/>
            <person name="Schiller M."/>
            <person name="Lakatos P."/>
            <person name="Sugar L."/>
            <person name="Horn P."/>
            <person name="Barta E."/>
            <person name="Orosz L."/>
        </authorList>
    </citation>
    <scope>NUCLEOTIDE SEQUENCE [LARGE SCALE GENOMIC DNA]</scope>
    <source>
        <strain evidence="4">Hungarian</strain>
    </source>
</reference>
<dbReference type="Pfam" id="PF00169">
    <property type="entry name" value="PH"/>
    <property type="match status" value="1"/>
</dbReference>
<evidence type="ECO:0000313" key="5">
    <source>
        <dbReference type="Proteomes" id="UP000242450"/>
    </source>
</evidence>
<dbReference type="InterPro" id="IPR011993">
    <property type="entry name" value="PH-like_dom_sf"/>
</dbReference>
<dbReference type="PANTHER" id="PTHR12156:SF21">
    <property type="entry name" value="PLECKSTRIN HOMOLOGY-LIKE DOMAIN FAMILY B MEMBER 2"/>
    <property type="match status" value="1"/>
</dbReference>
<dbReference type="GO" id="GO:0045180">
    <property type="term" value="C:basal cortex"/>
    <property type="evidence" value="ECO:0007669"/>
    <property type="project" value="TreeGrafter"/>
</dbReference>
<dbReference type="SUPFAM" id="SSF50729">
    <property type="entry name" value="PH domain-like"/>
    <property type="match status" value="1"/>
</dbReference>
<dbReference type="InterPro" id="IPR001849">
    <property type="entry name" value="PH_domain"/>
</dbReference>
<dbReference type="FunFam" id="2.30.29.30:FF:000006">
    <property type="entry name" value="Pleckstrin homology like domain family B member 1"/>
    <property type="match status" value="1"/>
</dbReference>
<sequence length="179" mass="21479">EREMEAKKRALEEEKRRRELLEKRLQEETSQRQKLIEKEVKIREKQRAQARPLTRYLPVRKEDFDLRSHVETAGHNIDTCYHVSITEKTCRGFLIKMGGKIKTWKKRWFVFDRNKRTFSYYADKHEAKLKGVIYFQAIEESPNPLLTFSVKTHDRIYYMVAPSPEAMRIWMDVIVTGAE</sequence>
<keyword evidence="1 2" id="KW-0175">Coiled coil</keyword>
<keyword evidence="5" id="KW-1185">Reference proteome</keyword>
<feature type="non-terminal residue" evidence="4">
    <location>
        <position position="179"/>
    </location>
</feature>
<dbReference type="InterPro" id="IPR052212">
    <property type="entry name" value="PH-like_domain"/>
</dbReference>
<dbReference type="OrthoDB" id="6020705at2759"/>
<feature type="coiled-coil region" evidence="2">
    <location>
        <begin position="1"/>
        <end position="38"/>
    </location>
</feature>
<dbReference type="PROSITE" id="PS50003">
    <property type="entry name" value="PH_DOMAIN"/>
    <property type="match status" value="1"/>
</dbReference>
<dbReference type="GO" id="GO:0070507">
    <property type="term" value="P:regulation of microtubule cytoskeleton organization"/>
    <property type="evidence" value="ECO:0007669"/>
    <property type="project" value="TreeGrafter"/>
</dbReference>